<evidence type="ECO:0000256" key="4">
    <source>
        <dbReference type="ARBA" id="ARBA00023125"/>
    </source>
</evidence>
<keyword evidence="2" id="KW-0862">Zinc</keyword>
<dbReference type="CDD" id="cd00067">
    <property type="entry name" value="GAL4"/>
    <property type="match status" value="1"/>
</dbReference>
<dbReference type="OrthoDB" id="3172332at2759"/>
<dbReference type="InterPro" id="IPR001138">
    <property type="entry name" value="Zn2Cys6_DnaBD"/>
</dbReference>
<evidence type="ECO:0000256" key="2">
    <source>
        <dbReference type="ARBA" id="ARBA00022833"/>
    </source>
</evidence>
<accession>A0A8K0W8P2</accession>
<organism evidence="9 10">
    <name type="scientific">Fusarium tricinctum</name>
    <dbReference type="NCBI Taxonomy" id="61284"/>
    <lineage>
        <taxon>Eukaryota</taxon>
        <taxon>Fungi</taxon>
        <taxon>Dikarya</taxon>
        <taxon>Ascomycota</taxon>
        <taxon>Pezizomycotina</taxon>
        <taxon>Sordariomycetes</taxon>
        <taxon>Hypocreomycetidae</taxon>
        <taxon>Hypocreales</taxon>
        <taxon>Nectriaceae</taxon>
        <taxon>Fusarium</taxon>
        <taxon>Fusarium tricinctum species complex</taxon>
    </lineage>
</organism>
<dbReference type="SUPFAM" id="SSF57701">
    <property type="entry name" value="Zn2/Cys6 DNA-binding domain"/>
    <property type="match status" value="1"/>
</dbReference>
<dbReference type="Pfam" id="PF00172">
    <property type="entry name" value="Zn_clus"/>
    <property type="match status" value="1"/>
</dbReference>
<evidence type="ECO:0000259" key="8">
    <source>
        <dbReference type="PROSITE" id="PS50048"/>
    </source>
</evidence>
<keyword evidence="4" id="KW-0238">DNA-binding</keyword>
<keyword evidence="6" id="KW-0539">Nucleus</keyword>
<dbReference type="GO" id="GO:0000981">
    <property type="term" value="F:DNA-binding transcription factor activity, RNA polymerase II-specific"/>
    <property type="evidence" value="ECO:0007669"/>
    <property type="project" value="InterPro"/>
</dbReference>
<name>A0A8K0W8P2_9HYPO</name>
<keyword evidence="5" id="KW-0804">Transcription</keyword>
<keyword evidence="3" id="KW-0805">Transcription regulation</keyword>
<evidence type="ECO:0000256" key="1">
    <source>
        <dbReference type="ARBA" id="ARBA00022723"/>
    </source>
</evidence>
<sequence length="414" mass="46250">MTDRKPGNKGRKVKTGCATCRIRKIKCDETKPACQKCVKTGRTCDGYESLFRPFPNQPTNDGRGAAVKQDTSKSMNRSVEGKAPLDVNSLNRYFSTKTLFDVEMSCNQEAHEVLQASLSDSSIRHALLSLRALRENIETPDDNSATTEQQALGYNYGLEQYSKALTGLASNLAYPDIDRLKSALLCCQVLISVEQVRCNFSAMGLHIIRGLDIMREYKPRPYLTASGALSPPRYGGLPSLDVFIVKMFAAPCRFSEPQAKAPACVLTPPPETPSSDRKLAPNMRTELIRIATATIEFLSKLSQARPETNISLLLQEKETLLGSLDAWVGTLNNLRTESQPQEEPIHANFLRLFHHVLRLVLLGNLNFPPDIDAKLKTENERLQEIANTVNERLKDYNMRHGIASSLEDRAREKR</sequence>
<evidence type="ECO:0000256" key="5">
    <source>
        <dbReference type="ARBA" id="ARBA00023163"/>
    </source>
</evidence>
<dbReference type="PANTHER" id="PTHR36206">
    <property type="entry name" value="ASPERCRYPTIN BIOSYNTHESIS CLUSTER-SPECIFIC TRANSCRIPTION REGULATOR ATNN-RELATED"/>
    <property type="match status" value="1"/>
</dbReference>
<proteinExistence type="predicted"/>
<evidence type="ECO:0000313" key="9">
    <source>
        <dbReference type="EMBL" id="KAH7239388.1"/>
    </source>
</evidence>
<evidence type="ECO:0000256" key="6">
    <source>
        <dbReference type="ARBA" id="ARBA00023242"/>
    </source>
</evidence>
<dbReference type="SMART" id="SM00066">
    <property type="entry name" value="GAL4"/>
    <property type="match status" value="1"/>
</dbReference>
<dbReference type="GO" id="GO:0008270">
    <property type="term" value="F:zinc ion binding"/>
    <property type="evidence" value="ECO:0007669"/>
    <property type="project" value="InterPro"/>
</dbReference>
<evidence type="ECO:0000256" key="7">
    <source>
        <dbReference type="SAM" id="MobiDB-lite"/>
    </source>
</evidence>
<reference evidence="9" key="1">
    <citation type="journal article" date="2021" name="Nat. Commun.">
        <title>Genetic determinants of endophytism in the Arabidopsis root mycobiome.</title>
        <authorList>
            <person name="Mesny F."/>
            <person name="Miyauchi S."/>
            <person name="Thiergart T."/>
            <person name="Pickel B."/>
            <person name="Atanasova L."/>
            <person name="Karlsson M."/>
            <person name="Huettel B."/>
            <person name="Barry K.W."/>
            <person name="Haridas S."/>
            <person name="Chen C."/>
            <person name="Bauer D."/>
            <person name="Andreopoulos W."/>
            <person name="Pangilinan J."/>
            <person name="LaButti K."/>
            <person name="Riley R."/>
            <person name="Lipzen A."/>
            <person name="Clum A."/>
            <person name="Drula E."/>
            <person name="Henrissat B."/>
            <person name="Kohler A."/>
            <person name="Grigoriev I.V."/>
            <person name="Martin F.M."/>
            <person name="Hacquard S."/>
        </authorList>
    </citation>
    <scope>NUCLEOTIDE SEQUENCE</scope>
    <source>
        <strain evidence="9">MPI-SDFR-AT-0068</strain>
    </source>
</reference>
<keyword evidence="1" id="KW-0479">Metal-binding</keyword>
<evidence type="ECO:0000313" key="10">
    <source>
        <dbReference type="Proteomes" id="UP000813427"/>
    </source>
</evidence>
<dbReference type="PANTHER" id="PTHR36206:SF13">
    <property type="entry name" value="TRANSCRIPTIONAL REGULATORY PROTEIN MOC3"/>
    <property type="match status" value="1"/>
</dbReference>
<protein>
    <recommendedName>
        <fullName evidence="8">Zn(2)-C6 fungal-type domain-containing protein</fullName>
    </recommendedName>
</protein>
<keyword evidence="10" id="KW-1185">Reference proteome</keyword>
<dbReference type="Gene3D" id="4.10.240.10">
    <property type="entry name" value="Zn(2)-C6 fungal-type DNA-binding domain"/>
    <property type="match status" value="1"/>
</dbReference>
<dbReference type="PRINTS" id="PR00755">
    <property type="entry name" value="AFLATOXINBRP"/>
</dbReference>
<dbReference type="AlphaFoldDB" id="A0A8K0W8P2"/>
<comment type="caution">
    <text evidence="9">The sequence shown here is derived from an EMBL/GenBank/DDBJ whole genome shotgun (WGS) entry which is preliminary data.</text>
</comment>
<dbReference type="InterPro" id="IPR052360">
    <property type="entry name" value="Transcr_Regulatory_Proteins"/>
</dbReference>
<dbReference type="EMBL" id="JAGPXF010000006">
    <property type="protein sequence ID" value="KAH7239388.1"/>
    <property type="molecule type" value="Genomic_DNA"/>
</dbReference>
<feature type="region of interest" description="Disordered" evidence="7">
    <location>
        <begin position="55"/>
        <end position="80"/>
    </location>
</feature>
<dbReference type="InterPro" id="IPR036864">
    <property type="entry name" value="Zn2-C6_fun-type_DNA-bd_sf"/>
</dbReference>
<feature type="domain" description="Zn(2)-C6 fungal-type" evidence="8">
    <location>
        <begin position="16"/>
        <end position="44"/>
    </location>
</feature>
<dbReference type="PROSITE" id="PS50048">
    <property type="entry name" value="ZN2_CY6_FUNGAL_2"/>
    <property type="match status" value="1"/>
</dbReference>
<gene>
    <name evidence="9" type="ORF">BKA59DRAFT_548173</name>
</gene>
<dbReference type="GO" id="GO:0003677">
    <property type="term" value="F:DNA binding"/>
    <property type="evidence" value="ECO:0007669"/>
    <property type="project" value="UniProtKB-KW"/>
</dbReference>
<evidence type="ECO:0000256" key="3">
    <source>
        <dbReference type="ARBA" id="ARBA00023015"/>
    </source>
</evidence>
<dbReference type="Proteomes" id="UP000813427">
    <property type="component" value="Unassembled WGS sequence"/>
</dbReference>
<dbReference type="PROSITE" id="PS00463">
    <property type="entry name" value="ZN2_CY6_FUNGAL_1"/>
    <property type="match status" value="1"/>
</dbReference>